<dbReference type="Proteomes" id="UP000694018">
    <property type="component" value="Chromosome"/>
</dbReference>
<dbReference type="InterPro" id="IPR034593">
    <property type="entry name" value="DgoD-like"/>
</dbReference>
<dbReference type="AlphaFoldDB" id="A0A8F5GRZ9"/>
<dbReference type="GO" id="GO:0047929">
    <property type="term" value="F:gluconate dehydratase activity"/>
    <property type="evidence" value="ECO:0007669"/>
    <property type="project" value="UniProtKB-EC"/>
</dbReference>
<evidence type="ECO:0000256" key="1">
    <source>
        <dbReference type="ARBA" id="ARBA00022723"/>
    </source>
</evidence>
<evidence type="ECO:0000256" key="2">
    <source>
        <dbReference type="ARBA" id="ARBA00022842"/>
    </source>
</evidence>
<dbReference type="SFLD" id="SFLDF00008">
    <property type="entry name" value="gluconate_dehydratase"/>
    <property type="match status" value="1"/>
</dbReference>
<dbReference type="EC" id="4.2.1.39" evidence="6"/>
<dbReference type="InterPro" id="IPR029065">
    <property type="entry name" value="Enolase_C-like"/>
</dbReference>
<evidence type="ECO:0000313" key="9">
    <source>
        <dbReference type="Proteomes" id="UP000694018"/>
    </source>
</evidence>
<gene>
    <name evidence="8" type="ORF">J5U23_00300</name>
</gene>
<dbReference type="PANTHER" id="PTHR48080">
    <property type="entry name" value="D-GALACTONATE DEHYDRATASE-RELATED"/>
    <property type="match status" value="1"/>
</dbReference>
<feature type="domain" description="Mandelate racemase/muconate lactonizing enzyme C-terminal" evidence="7">
    <location>
        <begin position="139"/>
        <end position="244"/>
    </location>
</feature>
<comment type="catalytic activity">
    <reaction evidence="4">
        <text>D-gluconate = 2-dehydro-3-deoxy-D-gluconate + H2O</text>
        <dbReference type="Rhea" id="RHEA:21612"/>
        <dbReference type="ChEBI" id="CHEBI:15377"/>
        <dbReference type="ChEBI" id="CHEBI:18391"/>
        <dbReference type="ChEBI" id="CHEBI:57990"/>
        <dbReference type="EC" id="4.2.1.39"/>
    </reaction>
</comment>
<dbReference type="GO" id="GO:0046872">
    <property type="term" value="F:metal ion binding"/>
    <property type="evidence" value="ECO:0007669"/>
    <property type="project" value="UniProtKB-KW"/>
</dbReference>
<dbReference type="EMBL" id="CP077717">
    <property type="protein sequence ID" value="QXJ27433.1"/>
    <property type="molecule type" value="Genomic_DNA"/>
</dbReference>
<accession>A0A8F5GRZ9</accession>
<dbReference type="SFLD" id="SFLDG00179">
    <property type="entry name" value="mandelate_racemase"/>
    <property type="match status" value="1"/>
</dbReference>
<dbReference type="CDD" id="cd03316">
    <property type="entry name" value="MR_like"/>
    <property type="match status" value="1"/>
</dbReference>
<evidence type="ECO:0000256" key="6">
    <source>
        <dbReference type="ARBA" id="ARBA00066770"/>
    </source>
</evidence>
<sequence>MKIREIEPIVLTSKEKGSATWASTMIIVRVITENGAVGYGEAVPTLRVISVYNAIKQVAKGYIGKEVEEVEKNYHEWYKQDFYLARSFESTTAVSAIDIASWDIIGKELGAPIYRLLGGKVRNRIPVYANGWYQDCVTPEDFAEKAKEVVKTGYKALKFDPFGPYYDWIDERGLREAEERVRVVREAVGNNVDILIEHHGRFNANSAIMIAKRLEKYNPGFMEEPVHHEDIIGLRKYRANTHLRVALGERLLSEKEAAFYVEEGLVNILQPDLTNIGGVTVGKSVIKIAEANDVEVAFHNAFGSIQNAVEIQLSAVTQNLYLLENFYDWFPQWKRDLVYNETPVEGGHVKVPDKPGIGVSINEKIIEQLRAEPIPLDVIEEPVWVVKGTWKNYGV</sequence>
<dbReference type="RefSeq" id="WP_218266735.1">
    <property type="nucleotide sequence ID" value="NZ_CP077717.1"/>
</dbReference>
<evidence type="ECO:0000313" key="8">
    <source>
        <dbReference type="EMBL" id="QXJ27433.1"/>
    </source>
</evidence>
<comment type="similarity">
    <text evidence="5">Belongs to the mandelate racemase/muconate lactonizing enzyme family. GaD subfamily.</text>
</comment>
<name>A0A8F5GRZ9_SACSH</name>
<dbReference type="SMART" id="SM00922">
    <property type="entry name" value="MR_MLE"/>
    <property type="match status" value="1"/>
</dbReference>
<dbReference type="FunFam" id="3.20.20.120:FF:000005">
    <property type="entry name" value="Putative L-rhamnonate dehydratase"/>
    <property type="match status" value="1"/>
</dbReference>
<keyword evidence="2" id="KW-0460">Magnesium</keyword>
<proteinExistence type="inferred from homology"/>
<dbReference type="InterPro" id="IPR013341">
    <property type="entry name" value="Mandelate_racemase_N_dom"/>
</dbReference>
<evidence type="ECO:0000256" key="5">
    <source>
        <dbReference type="ARBA" id="ARBA00061582"/>
    </source>
</evidence>
<dbReference type="PANTHER" id="PTHR48080:SF2">
    <property type="entry name" value="D-GALACTONATE DEHYDRATASE"/>
    <property type="match status" value="1"/>
</dbReference>
<dbReference type="GeneID" id="65561917"/>
<evidence type="ECO:0000259" key="7">
    <source>
        <dbReference type="SMART" id="SM00922"/>
    </source>
</evidence>
<dbReference type="OrthoDB" id="42605at2157"/>
<dbReference type="SFLD" id="SFLDS00001">
    <property type="entry name" value="Enolase"/>
    <property type="match status" value="1"/>
</dbReference>
<dbReference type="Pfam" id="PF02746">
    <property type="entry name" value="MR_MLE_N"/>
    <property type="match status" value="1"/>
</dbReference>
<evidence type="ECO:0000256" key="4">
    <source>
        <dbReference type="ARBA" id="ARBA00050848"/>
    </source>
</evidence>
<keyword evidence="1" id="KW-0479">Metal-binding</keyword>
<dbReference type="KEGG" id="sshi:J5U23_00300"/>
<dbReference type="InterPro" id="IPR034599">
    <property type="entry name" value="Gluconate_dehydratase"/>
</dbReference>
<dbReference type="Pfam" id="PF13378">
    <property type="entry name" value="MR_MLE_C"/>
    <property type="match status" value="1"/>
</dbReference>
<organism evidence="8 9">
    <name type="scientific">Saccharolobus shibatae (strain ATCC 51178 / DSM 5389 / JCM 8931 / NBRC 15437 / B12)</name>
    <name type="common">Sulfolobus shibatae</name>
    <dbReference type="NCBI Taxonomy" id="523848"/>
    <lineage>
        <taxon>Archaea</taxon>
        <taxon>Thermoproteota</taxon>
        <taxon>Thermoprotei</taxon>
        <taxon>Sulfolobales</taxon>
        <taxon>Sulfolobaceae</taxon>
        <taxon>Saccharolobus</taxon>
    </lineage>
</organism>
<keyword evidence="3 8" id="KW-0456">Lyase</keyword>
<protein>
    <recommendedName>
        <fullName evidence="6">gluconate dehydratase</fullName>
        <ecNumber evidence="6">4.2.1.39</ecNumber>
    </recommendedName>
</protein>
<reference evidence="8" key="1">
    <citation type="journal article" date="2021" name="Environ. Microbiol.">
        <title>New insights into the diversity and evolution of the archaeal mobilome from three complete genomes of Saccharolobus shibatae.</title>
        <authorList>
            <person name="Medvedeva S."/>
            <person name="Brandt D."/>
            <person name="Cvirkaite-Krupovic V."/>
            <person name="Liu Y."/>
            <person name="Severinov K."/>
            <person name="Ishino S."/>
            <person name="Ishino Y."/>
            <person name="Prangishvili D."/>
            <person name="Kalinowski J."/>
            <person name="Krupovic M."/>
        </authorList>
    </citation>
    <scope>NUCLEOTIDE SEQUENCE</scope>
    <source>
        <strain evidence="8">B12</strain>
    </source>
</reference>
<evidence type="ECO:0000256" key="3">
    <source>
        <dbReference type="ARBA" id="ARBA00023239"/>
    </source>
</evidence>
<dbReference type="InterPro" id="IPR013342">
    <property type="entry name" value="Mandelate_racemase_C"/>
</dbReference>